<dbReference type="InterPro" id="IPR029058">
    <property type="entry name" value="AB_hydrolase_fold"/>
</dbReference>
<keyword evidence="1" id="KW-0378">Hydrolase</keyword>
<sequence length="143" mass="15041">MFDLGPEARYPTAINQNHAAARWVAEHGAQYGLDGSRVAVAGDSAGGTMAAALTLMARRRGDVALAGQVLFYPVTDASFDTGSYEEFAEGGPPPSSSPGCRRRWSSPPKPTSCVTRAKRTRRSCARQACLSPRSAASGSFTTS</sequence>
<dbReference type="EMBL" id="BAAAQX010000024">
    <property type="protein sequence ID" value="GAA2212161.1"/>
    <property type="molecule type" value="Genomic_DNA"/>
</dbReference>
<dbReference type="InterPro" id="IPR013094">
    <property type="entry name" value="AB_hydrolase_3"/>
</dbReference>
<evidence type="ECO:0000259" key="3">
    <source>
        <dbReference type="Pfam" id="PF07859"/>
    </source>
</evidence>
<dbReference type="SUPFAM" id="SSF53474">
    <property type="entry name" value="alpha/beta-Hydrolases"/>
    <property type="match status" value="1"/>
</dbReference>
<evidence type="ECO:0000256" key="1">
    <source>
        <dbReference type="ARBA" id="ARBA00022801"/>
    </source>
</evidence>
<evidence type="ECO:0000256" key="2">
    <source>
        <dbReference type="SAM" id="MobiDB-lite"/>
    </source>
</evidence>
<reference evidence="4 5" key="1">
    <citation type="journal article" date="2019" name="Int. J. Syst. Evol. Microbiol.">
        <title>The Global Catalogue of Microorganisms (GCM) 10K type strain sequencing project: providing services to taxonomists for standard genome sequencing and annotation.</title>
        <authorList>
            <consortium name="The Broad Institute Genomics Platform"/>
            <consortium name="The Broad Institute Genome Sequencing Center for Infectious Disease"/>
            <person name="Wu L."/>
            <person name="Ma J."/>
        </authorList>
    </citation>
    <scope>NUCLEOTIDE SEQUENCE [LARGE SCALE GENOMIC DNA]</scope>
    <source>
        <strain evidence="4 5">JCM 16114</strain>
    </source>
</reference>
<keyword evidence="5" id="KW-1185">Reference proteome</keyword>
<dbReference type="PANTHER" id="PTHR48081:SF8">
    <property type="entry name" value="ALPHA_BETA HYDROLASE FOLD-3 DOMAIN-CONTAINING PROTEIN-RELATED"/>
    <property type="match status" value="1"/>
</dbReference>
<dbReference type="InterPro" id="IPR050300">
    <property type="entry name" value="GDXG_lipolytic_enzyme"/>
</dbReference>
<accession>A0ABN3CRT1</accession>
<dbReference type="Pfam" id="PF07859">
    <property type="entry name" value="Abhydrolase_3"/>
    <property type="match status" value="1"/>
</dbReference>
<name>A0ABN3CRT1_9ACTN</name>
<dbReference type="Gene3D" id="3.40.50.1820">
    <property type="entry name" value="alpha/beta hydrolase"/>
    <property type="match status" value="1"/>
</dbReference>
<feature type="domain" description="Alpha/beta hydrolase fold-3" evidence="3">
    <location>
        <begin position="3"/>
        <end position="88"/>
    </location>
</feature>
<evidence type="ECO:0000313" key="5">
    <source>
        <dbReference type="Proteomes" id="UP001499843"/>
    </source>
</evidence>
<gene>
    <name evidence="4" type="ORF">GCM10009850_076230</name>
</gene>
<evidence type="ECO:0000313" key="4">
    <source>
        <dbReference type="EMBL" id="GAA2212161.1"/>
    </source>
</evidence>
<dbReference type="Proteomes" id="UP001499843">
    <property type="component" value="Unassembled WGS sequence"/>
</dbReference>
<dbReference type="PANTHER" id="PTHR48081">
    <property type="entry name" value="AB HYDROLASE SUPERFAMILY PROTEIN C4A8.06C"/>
    <property type="match status" value="1"/>
</dbReference>
<feature type="region of interest" description="Disordered" evidence="2">
    <location>
        <begin position="83"/>
        <end position="118"/>
    </location>
</feature>
<organism evidence="4 5">
    <name type="scientific">Nonomuraea monospora</name>
    <dbReference type="NCBI Taxonomy" id="568818"/>
    <lineage>
        <taxon>Bacteria</taxon>
        <taxon>Bacillati</taxon>
        <taxon>Actinomycetota</taxon>
        <taxon>Actinomycetes</taxon>
        <taxon>Streptosporangiales</taxon>
        <taxon>Streptosporangiaceae</taxon>
        <taxon>Nonomuraea</taxon>
    </lineage>
</organism>
<proteinExistence type="predicted"/>
<comment type="caution">
    <text evidence="4">The sequence shown here is derived from an EMBL/GenBank/DDBJ whole genome shotgun (WGS) entry which is preliminary data.</text>
</comment>
<protein>
    <recommendedName>
        <fullName evidence="3">Alpha/beta hydrolase fold-3 domain-containing protein</fullName>
    </recommendedName>
</protein>